<accession>A0ACC0NQX6</accession>
<keyword evidence="2" id="KW-1185">Reference proteome</keyword>
<comment type="caution">
    <text evidence="1">The sequence shown here is derived from an EMBL/GenBank/DDBJ whole genome shotgun (WGS) entry which is preliminary data.</text>
</comment>
<evidence type="ECO:0000313" key="1">
    <source>
        <dbReference type="EMBL" id="KAI8555595.1"/>
    </source>
</evidence>
<organism evidence="1 2">
    <name type="scientific">Rhododendron molle</name>
    <name type="common">Chinese azalea</name>
    <name type="synonym">Azalea mollis</name>
    <dbReference type="NCBI Taxonomy" id="49168"/>
    <lineage>
        <taxon>Eukaryota</taxon>
        <taxon>Viridiplantae</taxon>
        <taxon>Streptophyta</taxon>
        <taxon>Embryophyta</taxon>
        <taxon>Tracheophyta</taxon>
        <taxon>Spermatophyta</taxon>
        <taxon>Magnoliopsida</taxon>
        <taxon>eudicotyledons</taxon>
        <taxon>Gunneridae</taxon>
        <taxon>Pentapetalae</taxon>
        <taxon>asterids</taxon>
        <taxon>Ericales</taxon>
        <taxon>Ericaceae</taxon>
        <taxon>Ericoideae</taxon>
        <taxon>Rhodoreae</taxon>
        <taxon>Rhododendron</taxon>
    </lineage>
</organism>
<proteinExistence type="predicted"/>
<sequence length="62" mass="7150">MWIPEEINPSRGLPPPPTAVPSHWAQNRSPPDVDSGGRTMDEDENGRTSWQRREEKRCYECV</sequence>
<gene>
    <name evidence="1" type="ORF">RHMOL_Rhmol05G0185100</name>
</gene>
<protein>
    <submittedName>
        <fullName evidence="1">Uncharacterized protein</fullName>
    </submittedName>
</protein>
<name>A0ACC0NQX6_RHOML</name>
<dbReference type="Proteomes" id="UP001062846">
    <property type="component" value="Chromosome 5"/>
</dbReference>
<dbReference type="EMBL" id="CM046392">
    <property type="protein sequence ID" value="KAI8555595.1"/>
    <property type="molecule type" value="Genomic_DNA"/>
</dbReference>
<reference evidence="1" key="1">
    <citation type="submission" date="2022-02" db="EMBL/GenBank/DDBJ databases">
        <title>Plant Genome Project.</title>
        <authorList>
            <person name="Zhang R.-G."/>
        </authorList>
    </citation>
    <scope>NUCLEOTIDE SEQUENCE</scope>
    <source>
        <strain evidence="1">AT1</strain>
    </source>
</reference>
<evidence type="ECO:0000313" key="2">
    <source>
        <dbReference type="Proteomes" id="UP001062846"/>
    </source>
</evidence>